<dbReference type="PRINTS" id="PR00843">
    <property type="entry name" value="GLHYDRLASE30"/>
</dbReference>
<keyword evidence="4" id="KW-0326">Glycosidase</keyword>
<feature type="domain" description="Glycosyl hydrolase family 30 beta sandwich" evidence="6">
    <location>
        <begin position="406"/>
        <end position="450"/>
    </location>
</feature>
<dbReference type="Pfam" id="PF02055">
    <property type="entry name" value="Glyco_hydro_30"/>
    <property type="match status" value="1"/>
</dbReference>
<feature type="domain" description="Glycosyl hydrolase family 30 TIM-barrel" evidence="5">
    <location>
        <begin position="43"/>
        <end position="387"/>
    </location>
</feature>
<proteinExistence type="inferred from homology"/>
<dbReference type="GO" id="GO:0016020">
    <property type="term" value="C:membrane"/>
    <property type="evidence" value="ECO:0007669"/>
    <property type="project" value="GOC"/>
</dbReference>
<dbReference type="GO" id="GO:0006680">
    <property type="term" value="P:glucosylceramide catabolic process"/>
    <property type="evidence" value="ECO:0007669"/>
    <property type="project" value="TreeGrafter"/>
</dbReference>
<dbReference type="InterPro" id="IPR001139">
    <property type="entry name" value="Glyco_hydro_30"/>
</dbReference>
<evidence type="ECO:0000256" key="4">
    <source>
        <dbReference type="RuleBase" id="RU361188"/>
    </source>
</evidence>
<evidence type="ECO:0000259" key="5">
    <source>
        <dbReference type="Pfam" id="PF02055"/>
    </source>
</evidence>
<dbReference type="InterPro" id="IPR033453">
    <property type="entry name" value="Glyco_hydro_30_TIM-barrel"/>
</dbReference>
<dbReference type="EMBL" id="BONO01000001">
    <property type="protein sequence ID" value="GIG34713.1"/>
    <property type="molecule type" value="Genomic_DNA"/>
</dbReference>
<dbReference type="InterPro" id="IPR013780">
    <property type="entry name" value="Glyco_hydro_b"/>
</dbReference>
<gene>
    <name evidence="7" type="ORF">Cpa01nite_00940</name>
</gene>
<dbReference type="PANTHER" id="PTHR11069:SF23">
    <property type="entry name" value="LYSOSOMAL ACID GLUCOSYLCERAMIDASE"/>
    <property type="match status" value="1"/>
</dbReference>
<dbReference type="SUPFAM" id="SSF51445">
    <property type="entry name" value="(Trans)glycosidases"/>
    <property type="match status" value="1"/>
</dbReference>
<dbReference type="RefSeq" id="WP_203666765.1">
    <property type="nucleotide sequence ID" value="NZ_BONO01000001.1"/>
</dbReference>
<comment type="similarity">
    <text evidence="1 4">Belongs to the glycosyl hydrolase 30 family.</text>
</comment>
<reference evidence="7" key="1">
    <citation type="submission" date="2021-01" db="EMBL/GenBank/DDBJ databases">
        <title>Whole genome shotgun sequence of Cellulomonas pakistanensis NBRC 110800.</title>
        <authorList>
            <person name="Komaki H."/>
            <person name="Tamura T."/>
        </authorList>
    </citation>
    <scope>NUCLEOTIDE SEQUENCE</scope>
    <source>
        <strain evidence="7">NBRC 110800</strain>
    </source>
</reference>
<keyword evidence="3 4" id="KW-0378">Hydrolase</keyword>
<protein>
    <submittedName>
        <fullName evidence="7">Glycosyl hydrolase</fullName>
    </submittedName>
</protein>
<dbReference type="InterPro" id="IPR033452">
    <property type="entry name" value="GH30_C"/>
</dbReference>
<evidence type="ECO:0000313" key="8">
    <source>
        <dbReference type="Proteomes" id="UP000642125"/>
    </source>
</evidence>
<dbReference type="AlphaFoldDB" id="A0A919P7U0"/>
<dbReference type="Gene3D" id="2.60.40.1180">
    <property type="entry name" value="Golgi alpha-mannosidase II"/>
    <property type="match status" value="1"/>
</dbReference>
<dbReference type="Gene3D" id="3.20.20.80">
    <property type="entry name" value="Glycosidases"/>
    <property type="match status" value="1"/>
</dbReference>
<evidence type="ECO:0000259" key="6">
    <source>
        <dbReference type="Pfam" id="PF17189"/>
    </source>
</evidence>
<keyword evidence="8" id="KW-1185">Reference proteome</keyword>
<comment type="caution">
    <text evidence="7">The sequence shown here is derived from an EMBL/GenBank/DDBJ whole genome shotgun (WGS) entry which is preliminary data.</text>
</comment>
<name>A0A919P7U0_9CELL</name>
<dbReference type="Pfam" id="PF17189">
    <property type="entry name" value="Glyco_hydro_30C"/>
    <property type="match status" value="1"/>
</dbReference>
<sequence length="454" mass="51028">MRITSWTSTTETERWRDLGAVEPGAVDRIPDVFVRLDDERQEIEGFGATFNELGWTSLAHLTADQRAEIFRELYAPGVGGSFTIGRMPIAANDFARDYYSYADVPGDFDLEHFSIANDHETLVPYIRSALEHQGALRLWASPWVPPQWMKTNGHYASAQPWINGVENGLRADQVQAEGSDSFIQDERHLATYAAYFGKFVDAYRELGIEVGMVMPQNEFNSAQPYPSCTWTPAGLAAFLRHLGPQMRERGVEVFLGTVERPDEALVDAVLADPAAAEAVSGIGVQWHGKSIVPFLRKDHPELRVYQTEQECGDGRNDWRYARYAWRLMRDFLNDGASAYQYWNLSLERGGVSRWGWSQNSLVVVDPEAGTFEYTHEYHVLKHVSHFVRPGARLVPTLSYAGYENQLAFRNPDGSLVVVMQNDTSEKMPVSILVGDQVVTPVLPADSLSTFVIEV</sequence>
<evidence type="ECO:0000313" key="7">
    <source>
        <dbReference type="EMBL" id="GIG34713.1"/>
    </source>
</evidence>
<dbReference type="InterPro" id="IPR017853">
    <property type="entry name" value="GH"/>
</dbReference>
<evidence type="ECO:0000256" key="3">
    <source>
        <dbReference type="ARBA" id="ARBA00022801"/>
    </source>
</evidence>
<dbReference type="GO" id="GO:0004348">
    <property type="term" value="F:glucosylceramidase activity"/>
    <property type="evidence" value="ECO:0007669"/>
    <property type="project" value="InterPro"/>
</dbReference>
<organism evidence="7 8">
    <name type="scientific">Cellulomonas pakistanensis</name>
    <dbReference type="NCBI Taxonomy" id="992287"/>
    <lineage>
        <taxon>Bacteria</taxon>
        <taxon>Bacillati</taxon>
        <taxon>Actinomycetota</taxon>
        <taxon>Actinomycetes</taxon>
        <taxon>Micrococcales</taxon>
        <taxon>Cellulomonadaceae</taxon>
        <taxon>Cellulomonas</taxon>
    </lineage>
</organism>
<evidence type="ECO:0000256" key="2">
    <source>
        <dbReference type="ARBA" id="ARBA00022729"/>
    </source>
</evidence>
<dbReference type="PANTHER" id="PTHR11069">
    <property type="entry name" value="GLUCOSYLCERAMIDASE"/>
    <property type="match status" value="1"/>
</dbReference>
<evidence type="ECO:0000256" key="1">
    <source>
        <dbReference type="ARBA" id="ARBA00005382"/>
    </source>
</evidence>
<accession>A0A919P7U0</accession>
<keyword evidence="2" id="KW-0732">Signal</keyword>
<dbReference type="Proteomes" id="UP000642125">
    <property type="component" value="Unassembled WGS sequence"/>
</dbReference>